<name>A0A5J4TB02_9EUKA</name>
<evidence type="ECO:0000256" key="1">
    <source>
        <dbReference type="SAM" id="MobiDB-lite"/>
    </source>
</evidence>
<sequence>MDNINREVRNGTDIDNNILGMDIQPEGNEYKNVKGKIVEMRQTLKNCVERQTELLSTPDKRNVSVSNGIRQSEDISVENGIMGWQNDSKQGSYQRVEMEDKENRRKSTKVIDQQNNNMHDNSRRIATGLGATLIYENQMELKQHDCKSENEAEMANTGSRSLDTFRQHNSSLRYLEMESEGIPDKKNET</sequence>
<feature type="region of interest" description="Disordered" evidence="1">
    <location>
        <begin position="145"/>
        <end position="189"/>
    </location>
</feature>
<feature type="compositionally biased region" description="Polar residues" evidence="1">
    <location>
        <begin position="156"/>
        <end position="172"/>
    </location>
</feature>
<organism evidence="2 3">
    <name type="scientific">Streblomastix strix</name>
    <dbReference type="NCBI Taxonomy" id="222440"/>
    <lineage>
        <taxon>Eukaryota</taxon>
        <taxon>Metamonada</taxon>
        <taxon>Preaxostyla</taxon>
        <taxon>Oxymonadida</taxon>
        <taxon>Streblomastigidae</taxon>
        <taxon>Streblomastix</taxon>
    </lineage>
</organism>
<proteinExistence type="predicted"/>
<accession>A0A5J4TB02</accession>
<feature type="non-terminal residue" evidence="2">
    <location>
        <position position="189"/>
    </location>
</feature>
<dbReference type="AlphaFoldDB" id="A0A5J4TB02"/>
<protein>
    <submittedName>
        <fullName evidence="2">Uncharacterized protein</fullName>
    </submittedName>
</protein>
<comment type="caution">
    <text evidence="2">The sequence shown here is derived from an EMBL/GenBank/DDBJ whole genome shotgun (WGS) entry which is preliminary data.</text>
</comment>
<dbReference type="Proteomes" id="UP000324800">
    <property type="component" value="Unassembled WGS sequence"/>
</dbReference>
<dbReference type="EMBL" id="SNRW01035182">
    <property type="protein sequence ID" value="KAA6355092.1"/>
    <property type="molecule type" value="Genomic_DNA"/>
</dbReference>
<gene>
    <name evidence="2" type="ORF">EZS28_049381</name>
</gene>
<evidence type="ECO:0000313" key="3">
    <source>
        <dbReference type="Proteomes" id="UP000324800"/>
    </source>
</evidence>
<evidence type="ECO:0000313" key="2">
    <source>
        <dbReference type="EMBL" id="KAA6355092.1"/>
    </source>
</evidence>
<reference evidence="2 3" key="1">
    <citation type="submission" date="2019-03" db="EMBL/GenBank/DDBJ databases">
        <title>Single cell metagenomics reveals metabolic interactions within the superorganism composed of flagellate Streblomastix strix and complex community of Bacteroidetes bacteria on its surface.</title>
        <authorList>
            <person name="Treitli S.C."/>
            <person name="Kolisko M."/>
            <person name="Husnik F."/>
            <person name="Keeling P."/>
            <person name="Hampl V."/>
        </authorList>
    </citation>
    <scope>NUCLEOTIDE SEQUENCE [LARGE SCALE GENOMIC DNA]</scope>
    <source>
        <strain evidence="2">ST1C</strain>
    </source>
</reference>